<dbReference type="AlphaFoldDB" id="A0A923HEY1"/>
<accession>A0A923HEY1</accession>
<keyword evidence="1" id="KW-0805">Transcription regulation</keyword>
<name>A0A923HEY1_9FLAO</name>
<feature type="domain" description="HTH luxR-type" evidence="4">
    <location>
        <begin position="128"/>
        <end position="193"/>
    </location>
</feature>
<dbReference type="PRINTS" id="PR00038">
    <property type="entry name" value="HTHLUXR"/>
</dbReference>
<reference evidence="5" key="1">
    <citation type="submission" date="2020-08" db="EMBL/GenBank/DDBJ databases">
        <title>Hyunsoonleella sp. strain SJ7 genome sequencing and assembly.</title>
        <authorList>
            <person name="Kim I."/>
        </authorList>
    </citation>
    <scope>NUCLEOTIDE SEQUENCE</scope>
    <source>
        <strain evidence="5">SJ7</strain>
    </source>
</reference>
<keyword evidence="6" id="KW-1185">Reference proteome</keyword>
<dbReference type="PANTHER" id="PTHR44688:SF16">
    <property type="entry name" value="DNA-BINDING TRANSCRIPTIONAL ACTIVATOR DEVR_DOSR"/>
    <property type="match status" value="1"/>
</dbReference>
<evidence type="ECO:0000313" key="5">
    <source>
        <dbReference type="EMBL" id="MBC3758160.1"/>
    </source>
</evidence>
<dbReference type="SMART" id="SM00421">
    <property type="entry name" value="HTH_LUXR"/>
    <property type="match status" value="1"/>
</dbReference>
<sequence>MPGTLHVNYLKDFSLSFMDKSGEEMYKHPVEVVIKEGIPIMQKIIHPDEFLSIPPLLLKYVQQGDTTKSFSFFQRLKAVYGKHYEWYFTNCKLSENGLISISHSIKDLKTHGALIEKVLEEHTFFKKNFKRFQSLTKREKEVLKELAIGKTAPQISDEFYISVNTVKTHRQRIFEKLETKTFTELYKYAFHFDLL</sequence>
<dbReference type="Gene3D" id="1.10.10.10">
    <property type="entry name" value="Winged helix-like DNA-binding domain superfamily/Winged helix DNA-binding domain"/>
    <property type="match status" value="1"/>
</dbReference>
<evidence type="ECO:0000256" key="2">
    <source>
        <dbReference type="ARBA" id="ARBA00023125"/>
    </source>
</evidence>
<dbReference type="PANTHER" id="PTHR44688">
    <property type="entry name" value="DNA-BINDING TRANSCRIPTIONAL ACTIVATOR DEVR_DOSR"/>
    <property type="match status" value="1"/>
</dbReference>
<protein>
    <recommendedName>
        <fullName evidence="4">HTH luxR-type domain-containing protein</fullName>
    </recommendedName>
</protein>
<dbReference type="Pfam" id="PF00196">
    <property type="entry name" value="GerE"/>
    <property type="match status" value="1"/>
</dbReference>
<dbReference type="InterPro" id="IPR016032">
    <property type="entry name" value="Sig_transdc_resp-reg_C-effctor"/>
</dbReference>
<evidence type="ECO:0000313" key="6">
    <source>
        <dbReference type="Proteomes" id="UP000656244"/>
    </source>
</evidence>
<dbReference type="Proteomes" id="UP000656244">
    <property type="component" value="Unassembled WGS sequence"/>
</dbReference>
<proteinExistence type="predicted"/>
<dbReference type="CDD" id="cd06170">
    <property type="entry name" value="LuxR_C_like"/>
    <property type="match status" value="1"/>
</dbReference>
<evidence type="ECO:0000259" key="4">
    <source>
        <dbReference type="PROSITE" id="PS50043"/>
    </source>
</evidence>
<evidence type="ECO:0000256" key="1">
    <source>
        <dbReference type="ARBA" id="ARBA00023015"/>
    </source>
</evidence>
<keyword evidence="2" id="KW-0238">DNA-binding</keyword>
<organism evidence="5 6">
    <name type="scientific">Hyunsoonleella aquatilis</name>
    <dbReference type="NCBI Taxonomy" id="2762758"/>
    <lineage>
        <taxon>Bacteria</taxon>
        <taxon>Pseudomonadati</taxon>
        <taxon>Bacteroidota</taxon>
        <taxon>Flavobacteriia</taxon>
        <taxon>Flavobacteriales</taxon>
        <taxon>Flavobacteriaceae</taxon>
    </lineage>
</organism>
<comment type="caution">
    <text evidence="5">The sequence shown here is derived from an EMBL/GenBank/DDBJ whole genome shotgun (WGS) entry which is preliminary data.</text>
</comment>
<dbReference type="GO" id="GO:0003677">
    <property type="term" value="F:DNA binding"/>
    <property type="evidence" value="ECO:0007669"/>
    <property type="project" value="UniProtKB-KW"/>
</dbReference>
<dbReference type="PROSITE" id="PS50043">
    <property type="entry name" value="HTH_LUXR_2"/>
    <property type="match status" value="1"/>
</dbReference>
<dbReference type="PROSITE" id="PS00622">
    <property type="entry name" value="HTH_LUXR_1"/>
    <property type="match status" value="1"/>
</dbReference>
<dbReference type="SUPFAM" id="SSF46894">
    <property type="entry name" value="C-terminal effector domain of the bipartite response regulators"/>
    <property type="match status" value="1"/>
</dbReference>
<gene>
    <name evidence="5" type="ORF">H7U19_07080</name>
</gene>
<keyword evidence="3" id="KW-0804">Transcription</keyword>
<dbReference type="InterPro" id="IPR036388">
    <property type="entry name" value="WH-like_DNA-bd_sf"/>
</dbReference>
<dbReference type="InterPro" id="IPR000792">
    <property type="entry name" value="Tscrpt_reg_LuxR_C"/>
</dbReference>
<dbReference type="GO" id="GO:0006355">
    <property type="term" value="P:regulation of DNA-templated transcription"/>
    <property type="evidence" value="ECO:0007669"/>
    <property type="project" value="InterPro"/>
</dbReference>
<evidence type="ECO:0000256" key="3">
    <source>
        <dbReference type="ARBA" id="ARBA00023163"/>
    </source>
</evidence>
<dbReference type="EMBL" id="JACNMF010000002">
    <property type="protein sequence ID" value="MBC3758160.1"/>
    <property type="molecule type" value="Genomic_DNA"/>
</dbReference>